<proteinExistence type="predicted"/>
<protein>
    <submittedName>
        <fullName evidence="2">Uncharacterized protein</fullName>
    </submittedName>
</protein>
<evidence type="ECO:0000313" key="2">
    <source>
        <dbReference type="EMBL" id="SVD12402.1"/>
    </source>
</evidence>
<accession>A0A382SS70</accession>
<gene>
    <name evidence="2" type="ORF">METZ01_LOCUS365256</name>
</gene>
<organism evidence="2">
    <name type="scientific">marine metagenome</name>
    <dbReference type="NCBI Taxonomy" id="408172"/>
    <lineage>
        <taxon>unclassified sequences</taxon>
        <taxon>metagenomes</taxon>
        <taxon>ecological metagenomes</taxon>
    </lineage>
</organism>
<sequence length="100" mass="10272">MTLALTRFPARVGTLYAADLLGAGLGCLVLGMAIGVTDAVTTAFAVAWLGTVASCCFLIRERRPKSLGLSCLACLGLGGLVVVIGIHAVDQDPLIRLQCA</sequence>
<keyword evidence="1" id="KW-0812">Transmembrane</keyword>
<reference evidence="2" key="1">
    <citation type="submission" date="2018-05" db="EMBL/GenBank/DDBJ databases">
        <authorList>
            <person name="Lanie J.A."/>
            <person name="Ng W.-L."/>
            <person name="Kazmierczak K.M."/>
            <person name="Andrzejewski T.M."/>
            <person name="Davidsen T.M."/>
            <person name="Wayne K.J."/>
            <person name="Tettelin H."/>
            <person name="Glass J.I."/>
            <person name="Rusch D."/>
            <person name="Podicherti R."/>
            <person name="Tsui H.-C.T."/>
            <person name="Winkler M.E."/>
        </authorList>
    </citation>
    <scope>NUCLEOTIDE SEQUENCE</scope>
</reference>
<keyword evidence="1" id="KW-0472">Membrane</keyword>
<name>A0A382SS70_9ZZZZ</name>
<dbReference type="AlphaFoldDB" id="A0A382SS70"/>
<feature type="transmembrane region" description="Helical" evidence="1">
    <location>
        <begin position="40"/>
        <end position="59"/>
    </location>
</feature>
<feature type="transmembrane region" description="Helical" evidence="1">
    <location>
        <begin position="12"/>
        <end position="34"/>
    </location>
</feature>
<evidence type="ECO:0000256" key="1">
    <source>
        <dbReference type="SAM" id="Phobius"/>
    </source>
</evidence>
<keyword evidence="1" id="KW-1133">Transmembrane helix</keyword>
<feature type="transmembrane region" description="Helical" evidence="1">
    <location>
        <begin position="66"/>
        <end position="88"/>
    </location>
</feature>
<dbReference type="EMBL" id="UINC01130979">
    <property type="protein sequence ID" value="SVD12402.1"/>
    <property type="molecule type" value="Genomic_DNA"/>
</dbReference>